<dbReference type="Pfam" id="PF05901">
    <property type="entry name" value="Excalibur"/>
    <property type="match status" value="1"/>
</dbReference>
<comment type="caution">
    <text evidence="3">The sequence shown here is derived from an EMBL/GenBank/DDBJ whole genome shotgun (WGS) entry which is preliminary data.</text>
</comment>
<dbReference type="AlphaFoldDB" id="A0A2T0W0I9"/>
<dbReference type="OrthoDB" id="7951357at2"/>
<sequence length="187" mass="19915">MLKHIPLIALTLAGCSPALMQPSQASSTFRASSQSGLCSAYISPSTPPVQKQMIEAELVIRGVRQCYGTNYGRSTAAGLGQSLYTRPSSPLQTTNTSQDLDCSNFSSGAEAQRYFLSIGGPISDPNDLDRDGDGLACEYGRQIRQAANYSAPRVSTYRPRSSSRCYTGPRGGTYTITSSGNKNYGGC</sequence>
<evidence type="ECO:0000313" key="4">
    <source>
        <dbReference type="Proteomes" id="UP000238007"/>
    </source>
</evidence>
<dbReference type="InterPro" id="IPR008613">
    <property type="entry name" value="Excalibur_Ca-bd_domain"/>
</dbReference>
<keyword evidence="4" id="KW-1185">Reference proteome</keyword>
<dbReference type="PROSITE" id="PS51257">
    <property type="entry name" value="PROKAR_LIPOPROTEIN"/>
    <property type="match status" value="1"/>
</dbReference>
<name>A0A2T0W0I9_9RHOB</name>
<reference evidence="3 4" key="1">
    <citation type="submission" date="2018-03" db="EMBL/GenBank/DDBJ databases">
        <title>Genomic Encyclopedia of Archaeal and Bacterial Type Strains, Phase II (KMG-II): from individual species to whole genera.</title>
        <authorList>
            <person name="Goeker M."/>
        </authorList>
    </citation>
    <scope>NUCLEOTIDE SEQUENCE [LARGE SCALE GENOMIC DNA]</scope>
    <source>
        <strain evidence="3 4">DSM 101533</strain>
    </source>
</reference>
<evidence type="ECO:0000259" key="2">
    <source>
        <dbReference type="Pfam" id="PF05901"/>
    </source>
</evidence>
<keyword evidence="1" id="KW-0732">Signal</keyword>
<evidence type="ECO:0000313" key="3">
    <source>
        <dbReference type="EMBL" id="PRY78342.1"/>
    </source>
</evidence>
<accession>A0A2T0W0I9</accession>
<organism evidence="3 4">
    <name type="scientific">Yoonia maritima</name>
    <dbReference type="NCBI Taxonomy" id="1435347"/>
    <lineage>
        <taxon>Bacteria</taxon>
        <taxon>Pseudomonadati</taxon>
        <taxon>Pseudomonadota</taxon>
        <taxon>Alphaproteobacteria</taxon>
        <taxon>Rhodobacterales</taxon>
        <taxon>Paracoccaceae</taxon>
        <taxon>Yoonia</taxon>
    </lineage>
</organism>
<feature type="signal peptide" evidence="1">
    <location>
        <begin position="1"/>
        <end position="25"/>
    </location>
</feature>
<dbReference type="Proteomes" id="UP000238007">
    <property type="component" value="Unassembled WGS sequence"/>
</dbReference>
<feature type="domain" description="Excalibur calcium-binding" evidence="2">
    <location>
        <begin position="101"/>
        <end position="138"/>
    </location>
</feature>
<gene>
    <name evidence="3" type="ORF">CLV80_104311</name>
</gene>
<dbReference type="EMBL" id="PVTP01000004">
    <property type="protein sequence ID" value="PRY78342.1"/>
    <property type="molecule type" value="Genomic_DNA"/>
</dbReference>
<dbReference type="RefSeq" id="WP_106356775.1">
    <property type="nucleotide sequence ID" value="NZ_PVTP01000004.1"/>
</dbReference>
<protein>
    <submittedName>
        <fullName evidence="3">Excalibur calcium-binding domain-containing protein</fullName>
    </submittedName>
</protein>
<proteinExistence type="predicted"/>
<feature type="chain" id="PRO_5015405214" evidence="1">
    <location>
        <begin position="26"/>
        <end position="187"/>
    </location>
</feature>
<evidence type="ECO:0000256" key="1">
    <source>
        <dbReference type="SAM" id="SignalP"/>
    </source>
</evidence>